<name>A0A9N9GF84_9GLOM</name>
<comment type="caution">
    <text evidence="1">The sequence shown here is derived from an EMBL/GenBank/DDBJ whole genome shotgun (WGS) entry which is preliminary data.</text>
</comment>
<sequence>MSFSSDSLLKDVLLEFMRLMRVEMGITRKSLGDCDILGIHIQASVYRFIKLVYTNRRFTFVNAGKSTIARIIKFAILIDEIAIAMIEKF</sequence>
<evidence type="ECO:0000313" key="2">
    <source>
        <dbReference type="Proteomes" id="UP000789405"/>
    </source>
</evidence>
<protein>
    <submittedName>
        <fullName evidence="1">8290_t:CDS:1</fullName>
    </submittedName>
</protein>
<gene>
    <name evidence="1" type="ORF">DERYTH_LOCUS7491</name>
</gene>
<evidence type="ECO:0000313" key="1">
    <source>
        <dbReference type="EMBL" id="CAG8597878.1"/>
    </source>
</evidence>
<organism evidence="1 2">
    <name type="scientific">Dentiscutata erythropus</name>
    <dbReference type="NCBI Taxonomy" id="1348616"/>
    <lineage>
        <taxon>Eukaryota</taxon>
        <taxon>Fungi</taxon>
        <taxon>Fungi incertae sedis</taxon>
        <taxon>Mucoromycota</taxon>
        <taxon>Glomeromycotina</taxon>
        <taxon>Glomeromycetes</taxon>
        <taxon>Diversisporales</taxon>
        <taxon>Gigasporaceae</taxon>
        <taxon>Dentiscutata</taxon>
    </lineage>
</organism>
<keyword evidence="2" id="KW-1185">Reference proteome</keyword>
<dbReference type="Proteomes" id="UP000789405">
    <property type="component" value="Unassembled WGS sequence"/>
</dbReference>
<dbReference type="EMBL" id="CAJVPY010003660">
    <property type="protein sequence ID" value="CAG8597878.1"/>
    <property type="molecule type" value="Genomic_DNA"/>
</dbReference>
<dbReference type="AlphaFoldDB" id="A0A9N9GF84"/>
<proteinExistence type="predicted"/>
<accession>A0A9N9GF84</accession>
<reference evidence="1" key="1">
    <citation type="submission" date="2021-06" db="EMBL/GenBank/DDBJ databases">
        <authorList>
            <person name="Kallberg Y."/>
            <person name="Tangrot J."/>
            <person name="Rosling A."/>
        </authorList>
    </citation>
    <scope>NUCLEOTIDE SEQUENCE</scope>
    <source>
        <strain evidence="1">MA453B</strain>
    </source>
</reference>